<accession>A0AAD9B3A5</accession>
<protein>
    <submittedName>
        <fullName evidence="1">Uncharacterized protein</fullName>
    </submittedName>
</protein>
<sequence length="449" mass="50245">MLQPLGRLPSASSAQRPTCYSLWFVFHRRLLLRDPHVTASGSSSIGVFCSETHMLQPLVRLPSASSAQRPTCYSLWFVFHRVFCSETHMLQPLVRLPSASSAQRPTCYSLWVVFHRRLLLRDPHVTASGSSSIGVFCSETHMLQPLVRLPSASSAQRPTCYSLWFVFHRVFCSETHMLQPLGRLPSASSAQRPTCYSLWFVFHRRLLLRDPHVTASGSSSIGVFCSETHMLQPLGRLPSASSAQRPTCYSLWVVFHRRLLLRDPHVTASGSSSIGVFCSETHMLQPLVRLPSASSAQRPTCYSLWVVFHRRLLLRDPHVTALVRLPSASSAQRPTCYSLWFVFHRRLLLRDPHVTASGSSSIGVFCSETHMLQPLVRLPSASSAQRPTCYSLWVVFHRRLLLRDPHVTASGSSSIGVFCSETHMLQPLGRLPSASSAQRPTCYSLLTAN</sequence>
<comment type="caution">
    <text evidence="1">The sequence shown here is derived from an EMBL/GenBank/DDBJ whole genome shotgun (WGS) entry which is preliminary data.</text>
</comment>
<keyword evidence="2" id="KW-1185">Reference proteome</keyword>
<organism evidence="1 2">
    <name type="scientific">Dissostichus eleginoides</name>
    <name type="common">Patagonian toothfish</name>
    <name type="synonym">Dissostichus amissus</name>
    <dbReference type="NCBI Taxonomy" id="100907"/>
    <lineage>
        <taxon>Eukaryota</taxon>
        <taxon>Metazoa</taxon>
        <taxon>Chordata</taxon>
        <taxon>Craniata</taxon>
        <taxon>Vertebrata</taxon>
        <taxon>Euteleostomi</taxon>
        <taxon>Actinopterygii</taxon>
        <taxon>Neopterygii</taxon>
        <taxon>Teleostei</taxon>
        <taxon>Neoteleostei</taxon>
        <taxon>Acanthomorphata</taxon>
        <taxon>Eupercaria</taxon>
        <taxon>Perciformes</taxon>
        <taxon>Notothenioidei</taxon>
        <taxon>Nototheniidae</taxon>
        <taxon>Dissostichus</taxon>
    </lineage>
</organism>
<dbReference type="EMBL" id="JASDAP010000488">
    <property type="protein sequence ID" value="KAK1874829.1"/>
    <property type="molecule type" value="Genomic_DNA"/>
</dbReference>
<proteinExistence type="predicted"/>
<reference evidence="1" key="1">
    <citation type="submission" date="2023-04" db="EMBL/GenBank/DDBJ databases">
        <title>Chromosome-level genome of Chaenocephalus aceratus.</title>
        <authorList>
            <person name="Park H."/>
        </authorList>
    </citation>
    <scope>NUCLEOTIDE SEQUENCE</scope>
    <source>
        <strain evidence="1">DE</strain>
        <tissue evidence="1">Muscle</tissue>
    </source>
</reference>
<evidence type="ECO:0000313" key="2">
    <source>
        <dbReference type="Proteomes" id="UP001228049"/>
    </source>
</evidence>
<dbReference type="AlphaFoldDB" id="A0AAD9B3A5"/>
<dbReference type="Proteomes" id="UP001228049">
    <property type="component" value="Unassembled WGS sequence"/>
</dbReference>
<gene>
    <name evidence="1" type="ORF">KUDE01_006577</name>
</gene>
<evidence type="ECO:0000313" key="1">
    <source>
        <dbReference type="EMBL" id="KAK1874829.1"/>
    </source>
</evidence>
<name>A0AAD9B3A5_DISEL</name>